<gene>
    <name evidence="5" type="ORF">EK403_03035</name>
</gene>
<dbReference type="PANTHER" id="PTHR40661:SF3">
    <property type="entry name" value="FELS-1 PROPHAGE TRANSCRIPTIONAL REGULATOR"/>
    <property type="match status" value="1"/>
</dbReference>
<evidence type="ECO:0000313" key="5">
    <source>
        <dbReference type="EMBL" id="RXF75202.1"/>
    </source>
</evidence>
<keyword evidence="1" id="KW-0805">Transcription regulation</keyword>
<accession>A0A4V1KJS4</accession>
<sequence length="176" mass="19154">MPRADTAARIAKAEGVRLEWLVSGEGPKGSQESPGLAPDLTLIPRLDVEAAAGTGSLAVNEEPVALLAFDTEWLRRRGINPKNAHVLTARGDSMEPTIRSGDILLVDTSIDRIEDAGIYIVRVGGLLLLKRIHVKMNRSLTLISDNKEVYPPEEISADEAVDLYVAGRVMWFGRSI</sequence>
<comment type="caution">
    <text evidence="5">The sequence shown here is derived from an EMBL/GenBank/DDBJ whole genome shotgun (WGS) entry which is preliminary data.</text>
</comment>
<keyword evidence="3" id="KW-0804">Transcription</keyword>
<dbReference type="Gene3D" id="2.10.109.10">
    <property type="entry name" value="Umud Fragment, subunit A"/>
    <property type="match status" value="1"/>
</dbReference>
<feature type="domain" description="Peptidase S24/S26A/S26B/S26C" evidence="4">
    <location>
        <begin position="49"/>
        <end position="169"/>
    </location>
</feature>
<dbReference type="AlphaFoldDB" id="A0A4V1KJS4"/>
<evidence type="ECO:0000313" key="6">
    <source>
        <dbReference type="Proteomes" id="UP000289708"/>
    </source>
</evidence>
<dbReference type="Proteomes" id="UP000289708">
    <property type="component" value="Unassembled WGS sequence"/>
</dbReference>
<dbReference type="InterPro" id="IPR039418">
    <property type="entry name" value="LexA-like"/>
</dbReference>
<dbReference type="InterPro" id="IPR015927">
    <property type="entry name" value="Peptidase_S24_S26A/B/C"/>
</dbReference>
<evidence type="ECO:0000259" key="4">
    <source>
        <dbReference type="Pfam" id="PF00717"/>
    </source>
</evidence>
<dbReference type="CDD" id="cd06529">
    <property type="entry name" value="S24_LexA-like"/>
    <property type="match status" value="1"/>
</dbReference>
<dbReference type="OrthoDB" id="528805at2"/>
<organism evidence="5 6">
    <name type="scientific">Hansschlegelia zhihuaiae</name>
    <dbReference type="NCBI Taxonomy" id="405005"/>
    <lineage>
        <taxon>Bacteria</taxon>
        <taxon>Pseudomonadati</taxon>
        <taxon>Pseudomonadota</taxon>
        <taxon>Alphaproteobacteria</taxon>
        <taxon>Hyphomicrobiales</taxon>
        <taxon>Methylopilaceae</taxon>
        <taxon>Hansschlegelia</taxon>
    </lineage>
</organism>
<keyword evidence="6" id="KW-1185">Reference proteome</keyword>
<reference evidence="5 6" key="1">
    <citation type="submission" date="2018-12" db="EMBL/GenBank/DDBJ databases">
        <title>bacterium Hansschlegelia zhihuaiae S113.</title>
        <authorList>
            <person name="He J."/>
        </authorList>
    </citation>
    <scope>NUCLEOTIDE SEQUENCE [LARGE SCALE GENOMIC DNA]</scope>
    <source>
        <strain evidence="5 6">S 113</strain>
    </source>
</reference>
<proteinExistence type="predicted"/>
<name>A0A4V1KJS4_9HYPH</name>
<evidence type="ECO:0000256" key="2">
    <source>
        <dbReference type="ARBA" id="ARBA00023125"/>
    </source>
</evidence>
<protein>
    <submittedName>
        <fullName evidence="5">Helix-turn-helix transcriptional regulator</fullName>
    </submittedName>
</protein>
<dbReference type="GO" id="GO:0003677">
    <property type="term" value="F:DNA binding"/>
    <property type="evidence" value="ECO:0007669"/>
    <property type="project" value="UniProtKB-KW"/>
</dbReference>
<dbReference type="PANTHER" id="PTHR40661">
    <property type="match status" value="1"/>
</dbReference>
<keyword evidence="2" id="KW-0238">DNA-binding</keyword>
<evidence type="ECO:0000256" key="3">
    <source>
        <dbReference type="ARBA" id="ARBA00023163"/>
    </source>
</evidence>
<evidence type="ECO:0000256" key="1">
    <source>
        <dbReference type="ARBA" id="ARBA00023015"/>
    </source>
</evidence>
<dbReference type="Pfam" id="PF00717">
    <property type="entry name" value="Peptidase_S24"/>
    <property type="match status" value="1"/>
</dbReference>
<dbReference type="SUPFAM" id="SSF51306">
    <property type="entry name" value="LexA/Signal peptidase"/>
    <property type="match status" value="1"/>
</dbReference>
<dbReference type="EMBL" id="RYFI01000002">
    <property type="protein sequence ID" value="RXF75202.1"/>
    <property type="molecule type" value="Genomic_DNA"/>
</dbReference>
<dbReference type="InterPro" id="IPR036286">
    <property type="entry name" value="LexA/Signal_pep-like_sf"/>
</dbReference>